<keyword evidence="5" id="KW-1185">Reference proteome</keyword>
<evidence type="ECO:0000256" key="2">
    <source>
        <dbReference type="ARBA" id="ARBA00022801"/>
    </source>
</evidence>
<dbReference type="NCBIfam" id="TIGR01840">
    <property type="entry name" value="esterase_phb"/>
    <property type="match status" value="1"/>
</dbReference>
<dbReference type="EMBL" id="JBHSIS010000026">
    <property type="protein sequence ID" value="MFC4859105.1"/>
    <property type="molecule type" value="Genomic_DNA"/>
</dbReference>
<organism evidence="4 5">
    <name type="scientific">Actinophytocola glycyrrhizae</name>
    <dbReference type="NCBI Taxonomy" id="2044873"/>
    <lineage>
        <taxon>Bacteria</taxon>
        <taxon>Bacillati</taxon>
        <taxon>Actinomycetota</taxon>
        <taxon>Actinomycetes</taxon>
        <taxon>Pseudonocardiales</taxon>
        <taxon>Pseudonocardiaceae</taxon>
    </lineage>
</organism>
<dbReference type="InterPro" id="IPR010126">
    <property type="entry name" value="Esterase_phb"/>
</dbReference>
<dbReference type="Proteomes" id="UP001595859">
    <property type="component" value="Unassembled WGS sequence"/>
</dbReference>
<dbReference type="RefSeq" id="WP_378061979.1">
    <property type="nucleotide sequence ID" value="NZ_JBHSIS010000026.1"/>
</dbReference>
<comment type="caution">
    <text evidence="4">The sequence shown here is derived from an EMBL/GenBank/DDBJ whole genome shotgun (WGS) entry which is preliminary data.</text>
</comment>
<accession>A0ABV9SFB5</accession>
<dbReference type="Gene3D" id="3.40.50.1820">
    <property type="entry name" value="alpha/beta hydrolase"/>
    <property type="match status" value="1"/>
</dbReference>
<dbReference type="SUPFAM" id="SSF53474">
    <property type="entry name" value="alpha/beta-Hydrolases"/>
    <property type="match status" value="1"/>
</dbReference>
<feature type="signal peptide" evidence="3">
    <location>
        <begin position="1"/>
        <end position="25"/>
    </location>
</feature>
<dbReference type="PANTHER" id="PTHR43037:SF1">
    <property type="entry name" value="BLL1128 PROTEIN"/>
    <property type="match status" value="1"/>
</dbReference>
<dbReference type="Pfam" id="PF10503">
    <property type="entry name" value="Esterase_PHB"/>
    <property type="match status" value="1"/>
</dbReference>
<sequence>MFRPVSVAVVATLLLTIVGATPAAAAIEPVPSFGTNPGNLKMFRYVPTGLPANRPVVVALHGCTQNASGYGTGAGWTELADRMGFAVVLPEQQSGNNFNRCFNWFERGDTTRGQGEAESIAQMVRKTIADTGADSARVHVTGLSAGGAMTAVMLAAYPNMFAGGGVVAGIAYRCAASMIDAFSCMNPGRNQTPAALGDAVRAASSHSGPWPVVSIWQGTADYTVAQANATELVEQWTNVHGIPATPTSTDTVAGHPHAVYAANDRPVVERYTITGMGHGQPLDPGAGPERCGTAGAYLLDVDICAAWHMGAAWRLAA</sequence>
<dbReference type="InterPro" id="IPR029058">
    <property type="entry name" value="AB_hydrolase_fold"/>
</dbReference>
<evidence type="ECO:0000313" key="4">
    <source>
        <dbReference type="EMBL" id="MFC4859105.1"/>
    </source>
</evidence>
<evidence type="ECO:0000313" key="5">
    <source>
        <dbReference type="Proteomes" id="UP001595859"/>
    </source>
</evidence>
<keyword evidence="1 3" id="KW-0732">Signal</keyword>
<protein>
    <submittedName>
        <fullName evidence="4">Alpha/beta hydrolase family esterase</fullName>
    </submittedName>
</protein>
<gene>
    <name evidence="4" type="ORF">ACFPCV_36885</name>
</gene>
<reference evidence="5" key="1">
    <citation type="journal article" date="2019" name="Int. J. Syst. Evol. Microbiol.">
        <title>The Global Catalogue of Microorganisms (GCM) 10K type strain sequencing project: providing services to taxonomists for standard genome sequencing and annotation.</title>
        <authorList>
            <consortium name="The Broad Institute Genomics Platform"/>
            <consortium name="The Broad Institute Genome Sequencing Center for Infectious Disease"/>
            <person name="Wu L."/>
            <person name="Ma J."/>
        </authorList>
    </citation>
    <scope>NUCLEOTIDE SEQUENCE [LARGE SCALE GENOMIC DNA]</scope>
    <source>
        <strain evidence="5">ZS-22-S1</strain>
    </source>
</reference>
<dbReference type="InterPro" id="IPR050955">
    <property type="entry name" value="Plant_Biomass_Hydrol_Est"/>
</dbReference>
<name>A0ABV9SFB5_9PSEU</name>
<dbReference type="PANTHER" id="PTHR43037">
    <property type="entry name" value="UNNAMED PRODUCT-RELATED"/>
    <property type="match status" value="1"/>
</dbReference>
<proteinExistence type="predicted"/>
<evidence type="ECO:0000256" key="1">
    <source>
        <dbReference type="ARBA" id="ARBA00022729"/>
    </source>
</evidence>
<dbReference type="GO" id="GO:0016787">
    <property type="term" value="F:hydrolase activity"/>
    <property type="evidence" value="ECO:0007669"/>
    <property type="project" value="UniProtKB-KW"/>
</dbReference>
<keyword evidence="2 4" id="KW-0378">Hydrolase</keyword>
<feature type="chain" id="PRO_5046989373" evidence="3">
    <location>
        <begin position="26"/>
        <end position="317"/>
    </location>
</feature>
<evidence type="ECO:0000256" key="3">
    <source>
        <dbReference type="SAM" id="SignalP"/>
    </source>
</evidence>